<evidence type="ECO:0000313" key="2">
    <source>
        <dbReference type="EMBL" id="OLL26906.1"/>
    </source>
</evidence>
<keyword evidence="3" id="KW-1185">Reference proteome</keyword>
<reference evidence="2 3" key="1">
    <citation type="submission" date="2016-04" db="EMBL/GenBank/DDBJ databases">
        <title>Evolutionary innovation and constraint leading to complex multicellularity in the Ascomycota.</title>
        <authorList>
            <person name="Cisse O."/>
            <person name="Nguyen A."/>
            <person name="Hewitt D.A."/>
            <person name="Jedd G."/>
            <person name="Stajich J.E."/>
        </authorList>
    </citation>
    <scope>NUCLEOTIDE SEQUENCE [LARGE SCALE GENOMIC DNA]</scope>
    <source>
        <strain evidence="2 3">DAH-3</strain>
    </source>
</reference>
<evidence type="ECO:0000313" key="3">
    <source>
        <dbReference type="Proteomes" id="UP000186594"/>
    </source>
</evidence>
<dbReference type="InterPro" id="IPR000210">
    <property type="entry name" value="BTB/POZ_dom"/>
</dbReference>
<dbReference type="OMA" id="YERYQFI"/>
<dbReference type="Proteomes" id="UP000186594">
    <property type="component" value="Unassembled WGS sequence"/>
</dbReference>
<name>A0A1U7LW45_NEOID</name>
<organism evidence="2 3">
    <name type="scientific">Neolecta irregularis (strain DAH-3)</name>
    <dbReference type="NCBI Taxonomy" id="1198029"/>
    <lineage>
        <taxon>Eukaryota</taxon>
        <taxon>Fungi</taxon>
        <taxon>Dikarya</taxon>
        <taxon>Ascomycota</taxon>
        <taxon>Taphrinomycotina</taxon>
        <taxon>Neolectales</taxon>
        <taxon>Neolectaceae</taxon>
        <taxon>Neolecta</taxon>
    </lineage>
</organism>
<dbReference type="STRING" id="1198029.A0A1U7LW45"/>
<comment type="caution">
    <text evidence="2">The sequence shown here is derived from an EMBL/GenBank/DDBJ whole genome shotgun (WGS) entry which is preliminary data.</text>
</comment>
<dbReference type="OrthoDB" id="6359943at2759"/>
<dbReference type="PANTHER" id="PTHR47369:SF1">
    <property type="entry name" value="BTB_POZ DOMAIN-CONTAINING PROTEIN"/>
    <property type="match status" value="1"/>
</dbReference>
<proteinExistence type="predicted"/>
<dbReference type="Pfam" id="PF00651">
    <property type="entry name" value="BTB"/>
    <property type="match status" value="1"/>
</dbReference>
<sequence>MNNHSQSPSGRYSSRSNAQSSLRNISTLIDDLSSASLADSLEQSPLLTRQLKRTTLGAHQIQASTPCRFPVSDTPVPLKEGDDPESLANDTLINSTIGTISRHFNPTTFSIPRMNQGKTAKIEDHLYTRGFLEGACFDVVVKAFGTSYNLHRIILDRAPFFSSLFAGPWTDSDTPSVELQFDDPNITQTSFEAAIARLYGKMDFQEEERSCLSLLATAAYLDMQDLVERCLNSVLKSLSCNNVADRLKFANGSRYYGLPSERLSEACRALLCRDGWEMGAQNWDDISSETTASVIASDSFWVATEYDRYVFARNMLEWRMSIFDETDLKPLRDVLNGSIHYMHMSFEQLQSIGTDRNKYNNQLFVRPDVIHDALWNQMILRQTVLNTSPDSVSLGVSSTSSPTDDIRFYSIPTSDTTLIGDPFSEQYIKMGGERKDASLPWSQYPPFRFSVEFTGVKGLKEDKRVYSRTVFYAGSHWNIYIQKVKTRKNLQLGVYLHRAKDKTPEVFLTPERISQLERDLFSRRSDNPELQNSDEEPSSPVAAAEFARSEPIVVSALPSYVDHRPTIQTYFKIFCPSRRGRVGMTEFNSSPDQFNHSQSWGWKSSSLCLDDKQDEDVQDSIKFMVILGNV</sequence>
<dbReference type="EMBL" id="LXFE01000138">
    <property type="protein sequence ID" value="OLL26906.1"/>
    <property type="molecule type" value="Genomic_DNA"/>
</dbReference>
<dbReference type="InterPro" id="IPR011333">
    <property type="entry name" value="SKP1/BTB/POZ_sf"/>
</dbReference>
<gene>
    <name evidence="2" type="ORF">NEOLI_000712</name>
</gene>
<dbReference type="SUPFAM" id="SSF54695">
    <property type="entry name" value="POZ domain"/>
    <property type="match status" value="1"/>
</dbReference>
<accession>A0A1U7LW45</accession>
<evidence type="ECO:0000259" key="1">
    <source>
        <dbReference type="PROSITE" id="PS50097"/>
    </source>
</evidence>
<protein>
    <submittedName>
        <fullName evidence="2">Germ cell-less protein-like 1</fullName>
    </submittedName>
</protein>
<dbReference type="SMART" id="SM00225">
    <property type="entry name" value="BTB"/>
    <property type="match status" value="1"/>
</dbReference>
<dbReference type="PANTHER" id="PTHR47369">
    <property type="entry name" value="BTB/POZ DOMAIN-CONTAINING PROTEIN"/>
    <property type="match status" value="1"/>
</dbReference>
<dbReference type="Gene3D" id="3.30.710.10">
    <property type="entry name" value="Potassium Channel Kv1.1, Chain A"/>
    <property type="match status" value="1"/>
</dbReference>
<dbReference type="AlphaFoldDB" id="A0A1U7LW45"/>
<feature type="domain" description="BTB" evidence="1">
    <location>
        <begin position="137"/>
        <end position="199"/>
    </location>
</feature>
<dbReference type="PROSITE" id="PS50097">
    <property type="entry name" value="BTB"/>
    <property type="match status" value="1"/>
</dbReference>